<dbReference type="Proteomes" id="UP001209854">
    <property type="component" value="Unassembled WGS sequence"/>
</dbReference>
<dbReference type="EMBL" id="JAPFCC010000001">
    <property type="protein sequence ID" value="MCW7555017.1"/>
    <property type="molecule type" value="Genomic_DNA"/>
</dbReference>
<dbReference type="RefSeq" id="WP_262564780.1">
    <property type="nucleotide sequence ID" value="NZ_JAPFCC010000001.1"/>
</dbReference>
<comment type="caution">
    <text evidence="1">The sequence shown here is derived from an EMBL/GenBank/DDBJ whole genome shotgun (WGS) entry which is preliminary data.</text>
</comment>
<proteinExistence type="predicted"/>
<evidence type="ECO:0000313" key="1">
    <source>
        <dbReference type="EMBL" id="MCW7555017.1"/>
    </source>
</evidence>
<dbReference type="Gene3D" id="3.90.210.10">
    <property type="entry name" value="Heat-Labile Enterotoxin, subunit A"/>
    <property type="match status" value="1"/>
</dbReference>
<protein>
    <recommendedName>
        <fullName evidence="3">RES domain-containing protein</fullName>
    </recommendedName>
</protein>
<gene>
    <name evidence="1" type="ORF">NX722_20805</name>
</gene>
<sequence length="253" mass="28599">MYPLEALTHPSNLLELTNPAAFLNTATMRRSRYVPSSWCTDVPGERDTVLVEVKPSYFSGLVFRGDRRSPVEIFERGFALQYDPSTSPTLEREAIGAAGGITRSTGISTSICAPACARYSFLYTRRNPFSGNSASRATNAGFVYLIDAREYRGFAIPSPRPDTEIAMHNPFLKEIYEVNFVCNIPRDKVVGIVWPLGGREDGLRQCTGFWVHRPERLWLAVNPFYETRDQIHTPLRSGLRAGEIVARWFNSRW</sequence>
<organism evidence="1 2">
    <name type="scientific">Endozoicomonas gorgoniicola</name>
    <dbReference type="NCBI Taxonomy" id="1234144"/>
    <lineage>
        <taxon>Bacteria</taxon>
        <taxon>Pseudomonadati</taxon>
        <taxon>Pseudomonadota</taxon>
        <taxon>Gammaproteobacteria</taxon>
        <taxon>Oceanospirillales</taxon>
        <taxon>Endozoicomonadaceae</taxon>
        <taxon>Endozoicomonas</taxon>
    </lineage>
</organism>
<accession>A0ABT3N071</accession>
<dbReference type="SUPFAM" id="SSF56399">
    <property type="entry name" value="ADP-ribosylation"/>
    <property type="match status" value="1"/>
</dbReference>
<evidence type="ECO:0008006" key="3">
    <source>
        <dbReference type="Google" id="ProtNLM"/>
    </source>
</evidence>
<name>A0ABT3N071_9GAMM</name>
<keyword evidence="2" id="KW-1185">Reference proteome</keyword>
<reference evidence="1 2" key="1">
    <citation type="submission" date="2022-10" db="EMBL/GenBank/DDBJ databases">
        <title>High-quality genome sequences of two octocoral-associated bacteria, Endozoicomonas euniceicola EF212 and Endozoicomonas gorgoniicola PS125.</title>
        <authorList>
            <person name="Chiou Y.-J."/>
            <person name="Chen Y.-H."/>
        </authorList>
    </citation>
    <scope>NUCLEOTIDE SEQUENCE [LARGE SCALE GENOMIC DNA]</scope>
    <source>
        <strain evidence="1 2">PS125</strain>
    </source>
</reference>
<evidence type="ECO:0000313" key="2">
    <source>
        <dbReference type="Proteomes" id="UP001209854"/>
    </source>
</evidence>